<name>A0AAD8A3Z8_DIPPU</name>
<feature type="non-terminal residue" evidence="2">
    <location>
        <position position="1"/>
    </location>
</feature>
<gene>
    <name evidence="2" type="ORF">L9F63_001466</name>
</gene>
<keyword evidence="1" id="KW-0812">Transmembrane</keyword>
<keyword evidence="1" id="KW-1133">Transmembrane helix</keyword>
<reference evidence="2" key="1">
    <citation type="journal article" date="2023" name="IScience">
        <title>Live-bearing cockroach genome reveals convergent evolutionary mechanisms linked to viviparity in insects and beyond.</title>
        <authorList>
            <person name="Fouks B."/>
            <person name="Harrison M.C."/>
            <person name="Mikhailova A.A."/>
            <person name="Marchal E."/>
            <person name="English S."/>
            <person name="Carruthers M."/>
            <person name="Jennings E.C."/>
            <person name="Chiamaka E.L."/>
            <person name="Frigard R.A."/>
            <person name="Pippel M."/>
            <person name="Attardo G.M."/>
            <person name="Benoit J.B."/>
            <person name="Bornberg-Bauer E."/>
            <person name="Tobe S.S."/>
        </authorList>
    </citation>
    <scope>NUCLEOTIDE SEQUENCE</scope>
    <source>
        <strain evidence="2">Stay&amp;Tobe</strain>
    </source>
</reference>
<evidence type="ECO:0000313" key="3">
    <source>
        <dbReference type="Proteomes" id="UP001233999"/>
    </source>
</evidence>
<evidence type="ECO:0000313" key="2">
    <source>
        <dbReference type="EMBL" id="KAJ9592027.1"/>
    </source>
</evidence>
<comment type="caution">
    <text evidence="2">The sequence shown here is derived from an EMBL/GenBank/DDBJ whole genome shotgun (WGS) entry which is preliminary data.</text>
</comment>
<proteinExistence type="predicted"/>
<organism evidence="2 3">
    <name type="scientific">Diploptera punctata</name>
    <name type="common">Pacific beetle cockroach</name>
    <dbReference type="NCBI Taxonomy" id="6984"/>
    <lineage>
        <taxon>Eukaryota</taxon>
        <taxon>Metazoa</taxon>
        <taxon>Ecdysozoa</taxon>
        <taxon>Arthropoda</taxon>
        <taxon>Hexapoda</taxon>
        <taxon>Insecta</taxon>
        <taxon>Pterygota</taxon>
        <taxon>Neoptera</taxon>
        <taxon>Polyneoptera</taxon>
        <taxon>Dictyoptera</taxon>
        <taxon>Blattodea</taxon>
        <taxon>Blaberoidea</taxon>
        <taxon>Blaberidae</taxon>
        <taxon>Diplopterinae</taxon>
        <taxon>Diploptera</taxon>
    </lineage>
</organism>
<keyword evidence="1" id="KW-0472">Membrane</keyword>
<accession>A0AAD8A3Z8</accession>
<feature type="transmembrane region" description="Helical" evidence="1">
    <location>
        <begin position="30"/>
        <end position="55"/>
    </location>
</feature>
<keyword evidence="3" id="KW-1185">Reference proteome</keyword>
<dbReference type="AlphaFoldDB" id="A0AAD8A3Z8"/>
<evidence type="ECO:0000256" key="1">
    <source>
        <dbReference type="SAM" id="Phobius"/>
    </source>
</evidence>
<protein>
    <submittedName>
        <fullName evidence="2">Uncharacterized protein</fullName>
    </submittedName>
</protein>
<dbReference type="Proteomes" id="UP001233999">
    <property type="component" value="Unassembled WGS sequence"/>
</dbReference>
<sequence>PYPHRPDFTLDMNQAERLMRKIKSAKKRRCWCRLITSFLGLVFFLMSVMIVSMLLTRGKRVFGPI</sequence>
<reference evidence="2" key="2">
    <citation type="submission" date="2023-05" db="EMBL/GenBank/DDBJ databases">
        <authorList>
            <person name="Fouks B."/>
        </authorList>
    </citation>
    <scope>NUCLEOTIDE SEQUENCE</scope>
    <source>
        <strain evidence="2">Stay&amp;Tobe</strain>
        <tissue evidence="2">Testes</tissue>
    </source>
</reference>
<dbReference type="EMBL" id="JASPKZ010003850">
    <property type="protein sequence ID" value="KAJ9592027.1"/>
    <property type="molecule type" value="Genomic_DNA"/>
</dbReference>